<sequence>MAELQQSSEYSATSIPPLAELRNLISTLEQRTANLEDATERHPEDTDELIEMAMDSKGTPESINGLYLMGLNTLTEANELLQNSVVAAKDRLGDEAGRILRGALEKYSTAETRDALMEAANVTRAANFALNDATQAFDDANATVRRCRDCRHEKFPQFGSHSTFDCINACLQPSVFSRLAPGTVFWHTPVLCTLTILLTVLVQKKSYPIFGRLDQPKWSYFPARRRTNGLNILHQPGLHQARQMQTILPRKRPLLVMLYLLLTSINFCFTDDVSAFPPSKQVKEFGFFAFRRYDLGRSVECKRVQRPRELRSMLEILWMGLAWPVWALALIVVLPVPTISALLWAAWWVWVRAYHFIMDPISYTYYKVKHFWAWSEEMKYQYEDGVMCNQMSRVALSIITHRDKMRGGTFEAEPVVSFATRTHSLVARYICELDVLGTMKPHLTPLDQCHQQTLVRGYHQGSTKFSYMEYPKIFQTLGGTVRDVDKCGSQQLSCTKNRQPLRYDGMSQWESFGASLLASFPLPFSKRLVLSFRHHYTESIMKVVNMAFKSIIAVSTAIISPQTPSSTTDISPREIITKLDTPANTPALTPAILPAVAPTVIPTVTPSVAPANNTIGLALETAANSPYLAPTNVIQNIVSLCVDQKMHCAENITKAALNTSLATNVCDTADSEKVFGKNQEALWPSPCVVFASSDKGLFGFTERRLKLLGVNES</sequence>
<gene>
    <name evidence="1" type="ORF">BDR25DRAFT_396325</name>
</gene>
<dbReference type="Proteomes" id="UP000799755">
    <property type="component" value="Unassembled WGS sequence"/>
</dbReference>
<protein>
    <submittedName>
        <fullName evidence="1">Uncharacterized protein</fullName>
    </submittedName>
</protein>
<comment type="caution">
    <text evidence="1">The sequence shown here is derived from an EMBL/GenBank/DDBJ whole genome shotgun (WGS) entry which is preliminary data.</text>
</comment>
<evidence type="ECO:0000313" key="2">
    <source>
        <dbReference type="Proteomes" id="UP000799755"/>
    </source>
</evidence>
<reference evidence="1" key="1">
    <citation type="journal article" date="2020" name="Stud. Mycol.">
        <title>101 Dothideomycetes genomes: a test case for predicting lifestyles and emergence of pathogens.</title>
        <authorList>
            <person name="Haridas S."/>
            <person name="Albert R."/>
            <person name="Binder M."/>
            <person name="Bloem J."/>
            <person name="Labutti K."/>
            <person name="Salamov A."/>
            <person name="Andreopoulos B."/>
            <person name="Baker S."/>
            <person name="Barry K."/>
            <person name="Bills G."/>
            <person name="Bluhm B."/>
            <person name="Cannon C."/>
            <person name="Castanera R."/>
            <person name="Culley D."/>
            <person name="Daum C."/>
            <person name="Ezra D."/>
            <person name="Gonzalez J."/>
            <person name="Henrissat B."/>
            <person name="Kuo A."/>
            <person name="Liang C."/>
            <person name="Lipzen A."/>
            <person name="Lutzoni F."/>
            <person name="Magnuson J."/>
            <person name="Mondo S."/>
            <person name="Nolan M."/>
            <person name="Ohm R."/>
            <person name="Pangilinan J."/>
            <person name="Park H.-J."/>
            <person name="Ramirez L."/>
            <person name="Alfaro M."/>
            <person name="Sun H."/>
            <person name="Tritt A."/>
            <person name="Yoshinaga Y."/>
            <person name="Zwiers L.-H."/>
            <person name="Turgeon B."/>
            <person name="Goodwin S."/>
            <person name="Spatafora J."/>
            <person name="Crous P."/>
            <person name="Grigoriev I."/>
        </authorList>
    </citation>
    <scope>NUCLEOTIDE SEQUENCE</scope>
    <source>
        <strain evidence="1">ATCC 200398</strain>
    </source>
</reference>
<dbReference type="EMBL" id="MU003530">
    <property type="protein sequence ID" value="KAF2465351.1"/>
    <property type="molecule type" value="Genomic_DNA"/>
</dbReference>
<name>A0ACB6QGT2_9PLEO</name>
<organism evidence="1 2">
    <name type="scientific">Lindgomyces ingoldianus</name>
    <dbReference type="NCBI Taxonomy" id="673940"/>
    <lineage>
        <taxon>Eukaryota</taxon>
        <taxon>Fungi</taxon>
        <taxon>Dikarya</taxon>
        <taxon>Ascomycota</taxon>
        <taxon>Pezizomycotina</taxon>
        <taxon>Dothideomycetes</taxon>
        <taxon>Pleosporomycetidae</taxon>
        <taxon>Pleosporales</taxon>
        <taxon>Lindgomycetaceae</taxon>
        <taxon>Lindgomyces</taxon>
    </lineage>
</organism>
<accession>A0ACB6QGT2</accession>
<evidence type="ECO:0000313" key="1">
    <source>
        <dbReference type="EMBL" id="KAF2465351.1"/>
    </source>
</evidence>
<keyword evidence="2" id="KW-1185">Reference proteome</keyword>
<proteinExistence type="predicted"/>